<dbReference type="Proteomes" id="UP000077069">
    <property type="component" value="Unassembled WGS sequence"/>
</dbReference>
<feature type="region of interest" description="Disordered" evidence="1">
    <location>
        <begin position="1"/>
        <end position="36"/>
    </location>
</feature>
<accession>A0A177BYW8</accession>
<dbReference type="EMBL" id="KV441560">
    <property type="protein sequence ID" value="OAF99888.1"/>
    <property type="molecule type" value="Genomic_DNA"/>
</dbReference>
<dbReference type="InParanoid" id="A0A177BYW8"/>
<evidence type="ECO:0000313" key="2">
    <source>
        <dbReference type="EMBL" id="OAF99888.1"/>
    </source>
</evidence>
<gene>
    <name evidence="2" type="ORF">CC84DRAFT_1180739</name>
</gene>
<keyword evidence="3" id="KW-1185">Reference proteome</keyword>
<dbReference type="RefSeq" id="XP_018030254.1">
    <property type="nucleotide sequence ID" value="XM_018180504.1"/>
</dbReference>
<dbReference type="GeneID" id="28763990"/>
<evidence type="ECO:0000256" key="1">
    <source>
        <dbReference type="SAM" id="MobiDB-lite"/>
    </source>
</evidence>
<dbReference type="AlphaFoldDB" id="A0A177BYW8"/>
<protein>
    <submittedName>
        <fullName evidence="2">Uncharacterized protein</fullName>
    </submittedName>
</protein>
<reference evidence="2 3" key="1">
    <citation type="submission" date="2016-05" db="EMBL/GenBank/DDBJ databases">
        <title>Comparative analysis of secretome profiles of manganese(II)-oxidizing ascomycete fungi.</title>
        <authorList>
            <consortium name="DOE Joint Genome Institute"/>
            <person name="Zeiner C.A."/>
            <person name="Purvine S.O."/>
            <person name="Zink E.M."/>
            <person name="Wu S."/>
            <person name="Pasa-Tolic L."/>
            <person name="Chaput D.L."/>
            <person name="Haridas S."/>
            <person name="Grigoriev I.V."/>
            <person name="Santelli C.M."/>
            <person name="Hansel C.M."/>
        </authorList>
    </citation>
    <scope>NUCLEOTIDE SEQUENCE [LARGE SCALE GENOMIC DNA]</scope>
    <source>
        <strain evidence="2 3">AP3s5-JAC2a</strain>
    </source>
</reference>
<proteinExistence type="predicted"/>
<evidence type="ECO:0000313" key="3">
    <source>
        <dbReference type="Proteomes" id="UP000077069"/>
    </source>
</evidence>
<name>A0A177BYW8_9PLEO</name>
<organism evidence="2 3">
    <name type="scientific">Paraphaeosphaeria sporulosa</name>
    <dbReference type="NCBI Taxonomy" id="1460663"/>
    <lineage>
        <taxon>Eukaryota</taxon>
        <taxon>Fungi</taxon>
        <taxon>Dikarya</taxon>
        <taxon>Ascomycota</taxon>
        <taxon>Pezizomycotina</taxon>
        <taxon>Dothideomycetes</taxon>
        <taxon>Pleosporomycetidae</taxon>
        <taxon>Pleosporales</taxon>
        <taxon>Massarineae</taxon>
        <taxon>Didymosphaeriaceae</taxon>
        <taxon>Paraphaeosphaeria</taxon>
    </lineage>
</organism>
<sequence length="216" mass="22818">MIRWSVDEGPEYRVRDSPATAQRAAHNRRESTATEKITTAHAAFEVAATALSASLGSGGVDVCFVVPEPDWTADCPVPCSDPQNGASPRCDGDDWVPGRQGCSCSQVVDVRREGNSSPAYGLQRASVVGNASCARHNSRYAQTFSKGWQRLAAPTVAATTASPTWAQNEDGASLLHTHANSDATEQKGLPSASLSCGRVLEYAASPLVSRRAEDDA</sequence>